<sequence length="192" mass="22021">MAAALAVLHLPELLENILLYLEDWQEAFILQRVNQRFKATIERSIHLRRKMWLAPKLSSKDIDLTEDTSVTYCRPDPLGELLYNPLLMRDVPGRGFMRWPNVDKGRFFFLPLSTPRSISTSAVPVHLVFNSLPKVYMISKDVELGPCTTMGALMDSVRSHLDEVQKRVRNLREAAKKNRKGDRMVRGAEVST</sequence>
<protein>
    <recommendedName>
        <fullName evidence="4">F-box domain-containing protein</fullName>
    </recommendedName>
</protein>
<dbReference type="OrthoDB" id="3637343at2759"/>
<comment type="caution">
    <text evidence="2">The sequence shown here is derived from an EMBL/GenBank/DDBJ whole genome shotgun (WGS) entry which is preliminary data.</text>
</comment>
<dbReference type="EMBL" id="NAJO01000008">
    <property type="protein sequence ID" value="OQO10500.1"/>
    <property type="molecule type" value="Genomic_DNA"/>
</dbReference>
<evidence type="ECO:0000256" key="1">
    <source>
        <dbReference type="SAM" id="Coils"/>
    </source>
</evidence>
<dbReference type="InParanoid" id="A0A1V8TGJ8"/>
<evidence type="ECO:0000313" key="3">
    <source>
        <dbReference type="Proteomes" id="UP000192596"/>
    </source>
</evidence>
<gene>
    <name evidence="2" type="ORF">B0A48_03797</name>
</gene>
<keyword evidence="1" id="KW-0175">Coiled coil</keyword>
<accession>A0A1V8TGJ8</accession>
<organism evidence="2 3">
    <name type="scientific">Cryoendolithus antarcticus</name>
    <dbReference type="NCBI Taxonomy" id="1507870"/>
    <lineage>
        <taxon>Eukaryota</taxon>
        <taxon>Fungi</taxon>
        <taxon>Dikarya</taxon>
        <taxon>Ascomycota</taxon>
        <taxon>Pezizomycotina</taxon>
        <taxon>Dothideomycetes</taxon>
        <taxon>Dothideomycetidae</taxon>
        <taxon>Cladosporiales</taxon>
        <taxon>Cladosporiaceae</taxon>
        <taxon>Cryoendolithus</taxon>
    </lineage>
</organism>
<feature type="coiled-coil region" evidence="1">
    <location>
        <begin position="154"/>
        <end position="181"/>
    </location>
</feature>
<keyword evidence="3" id="KW-1185">Reference proteome</keyword>
<dbReference type="Proteomes" id="UP000192596">
    <property type="component" value="Unassembled WGS sequence"/>
</dbReference>
<proteinExistence type="predicted"/>
<evidence type="ECO:0000313" key="2">
    <source>
        <dbReference type="EMBL" id="OQO10500.1"/>
    </source>
</evidence>
<reference evidence="3" key="1">
    <citation type="submission" date="2017-03" db="EMBL/GenBank/DDBJ databases">
        <title>Genomes of endolithic fungi from Antarctica.</title>
        <authorList>
            <person name="Coleine C."/>
            <person name="Masonjones S."/>
            <person name="Stajich J.E."/>
        </authorList>
    </citation>
    <scope>NUCLEOTIDE SEQUENCE [LARGE SCALE GENOMIC DNA]</scope>
    <source>
        <strain evidence="3">CCFEE 5527</strain>
    </source>
</reference>
<dbReference type="AlphaFoldDB" id="A0A1V8TGJ8"/>
<evidence type="ECO:0008006" key="4">
    <source>
        <dbReference type="Google" id="ProtNLM"/>
    </source>
</evidence>
<name>A0A1V8TGJ8_9PEZI</name>